<dbReference type="Gramene" id="RZC63293">
    <property type="protein sequence ID" value="RZC63293"/>
    <property type="gene ID" value="C5167_025033"/>
</dbReference>
<dbReference type="Proteomes" id="UP000316621">
    <property type="component" value="Chromosome 5"/>
</dbReference>
<reference evidence="1 2" key="1">
    <citation type="journal article" date="2018" name="Science">
        <title>The opium poppy genome and morphinan production.</title>
        <authorList>
            <person name="Guo L."/>
            <person name="Winzer T."/>
            <person name="Yang X."/>
            <person name="Li Y."/>
            <person name="Ning Z."/>
            <person name="He Z."/>
            <person name="Teodor R."/>
            <person name="Lu Y."/>
            <person name="Bowser T.A."/>
            <person name="Graham I.A."/>
            <person name="Ye K."/>
        </authorList>
    </citation>
    <scope>NUCLEOTIDE SEQUENCE [LARGE SCALE GENOMIC DNA]</scope>
    <source>
        <strain evidence="2">cv. HN1</strain>
        <tissue evidence="1">Leaves</tissue>
    </source>
</reference>
<gene>
    <name evidence="1" type="ORF">C5167_025033</name>
</gene>
<dbReference type="EMBL" id="CM010719">
    <property type="protein sequence ID" value="RZC63293.1"/>
    <property type="molecule type" value="Genomic_DNA"/>
</dbReference>
<dbReference type="AlphaFoldDB" id="A0A4Y7JQA3"/>
<protein>
    <submittedName>
        <fullName evidence="1">Uncharacterized protein</fullName>
    </submittedName>
</protein>
<sequence>MRLSDGCKSEKLTKFEFPLKSDLKREQAVHVSLSGDPARLGAASSGTRLYSHKKQYQGREYLQLLMARPVIPSSGDTLLKH</sequence>
<organism evidence="1 2">
    <name type="scientific">Papaver somniferum</name>
    <name type="common">Opium poppy</name>
    <dbReference type="NCBI Taxonomy" id="3469"/>
    <lineage>
        <taxon>Eukaryota</taxon>
        <taxon>Viridiplantae</taxon>
        <taxon>Streptophyta</taxon>
        <taxon>Embryophyta</taxon>
        <taxon>Tracheophyta</taxon>
        <taxon>Spermatophyta</taxon>
        <taxon>Magnoliopsida</taxon>
        <taxon>Ranunculales</taxon>
        <taxon>Papaveraceae</taxon>
        <taxon>Papaveroideae</taxon>
        <taxon>Papaver</taxon>
    </lineage>
</organism>
<keyword evidence="2" id="KW-1185">Reference proteome</keyword>
<evidence type="ECO:0000313" key="2">
    <source>
        <dbReference type="Proteomes" id="UP000316621"/>
    </source>
</evidence>
<accession>A0A4Y7JQA3</accession>
<proteinExistence type="predicted"/>
<evidence type="ECO:0000313" key="1">
    <source>
        <dbReference type="EMBL" id="RZC63293.1"/>
    </source>
</evidence>
<name>A0A4Y7JQA3_PAPSO</name>